<dbReference type="NCBIfam" id="TIGR00231">
    <property type="entry name" value="small_GTP"/>
    <property type="match status" value="1"/>
</dbReference>
<gene>
    <name evidence="10" type="primary">mnmE</name>
    <name evidence="10" type="synonym">trmE</name>
    <name evidence="13" type="ORF">U27_05874</name>
</gene>
<feature type="binding site" evidence="10">
    <location>
        <position position="236"/>
    </location>
    <ligand>
        <name>K(+)</name>
        <dbReference type="ChEBI" id="CHEBI:29103"/>
    </ligand>
</feature>
<feature type="binding site" evidence="10">
    <location>
        <position position="260"/>
    </location>
    <ligand>
        <name>K(+)</name>
        <dbReference type="ChEBI" id="CHEBI:29103"/>
    </ligand>
</feature>
<dbReference type="Gene3D" id="3.40.50.300">
    <property type="entry name" value="P-loop containing nucleotide triphosphate hydrolases"/>
    <property type="match status" value="1"/>
</dbReference>
<keyword evidence="6 10" id="KW-0378">Hydrolase</keyword>
<evidence type="ECO:0000256" key="10">
    <source>
        <dbReference type="HAMAP-Rule" id="MF_00379"/>
    </source>
</evidence>
<dbReference type="HAMAP" id="MF_00379">
    <property type="entry name" value="GTPase_MnmE"/>
    <property type="match status" value="1"/>
</dbReference>
<dbReference type="Gene3D" id="1.20.120.430">
    <property type="entry name" value="tRNA modification GTPase MnmE domain 2"/>
    <property type="match status" value="1"/>
</dbReference>
<feature type="domain" description="TrmE-type G" evidence="12">
    <location>
        <begin position="226"/>
        <end position="386"/>
    </location>
</feature>
<dbReference type="PROSITE" id="PS51709">
    <property type="entry name" value="G_TRME"/>
    <property type="match status" value="1"/>
</dbReference>
<evidence type="ECO:0000256" key="8">
    <source>
        <dbReference type="ARBA" id="ARBA00022958"/>
    </source>
</evidence>
<keyword evidence="9 10" id="KW-0342">GTP-binding</keyword>
<dbReference type="PANTHER" id="PTHR42714:SF2">
    <property type="entry name" value="TRNA MODIFICATION GTPASE GTPBP3, MITOCHONDRIAL"/>
    <property type="match status" value="1"/>
</dbReference>
<keyword evidence="2 10" id="KW-0963">Cytoplasm</keyword>
<comment type="subcellular location">
    <subcellularLocation>
        <location evidence="10">Cytoplasm</location>
    </subcellularLocation>
</comment>
<dbReference type="InterPro" id="IPR004520">
    <property type="entry name" value="GTPase_MnmE"/>
</dbReference>
<evidence type="ECO:0000256" key="4">
    <source>
        <dbReference type="ARBA" id="ARBA00022723"/>
    </source>
</evidence>
<dbReference type="AlphaFoldDB" id="A0A081C2U4"/>
<evidence type="ECO:0000256" key="11">
    <source>
        <dbReference type="RuleBase" id="RU003313"/>
    </source>
</evidence>
<feature type="binding site" evidence="10">
    <location>
        <position position="26"/>
    </location>
    <ligand>
        <name>(6S)-5-formyl-5,6,7,8-tetrahydrofolate</name>
        <dbReference type="ChEBI" id="CHEBI:57457"/>
    </ligand>
</feature>
<comment type="caution">
    <text evidence="10">Lacks conserved residue(s) required for the propagation of feature annotation.</text>
</comment>
<feature type="binding site" evidence="10">
    <location>
        <position position="91"/>
    </location>
    <ligand>
        <name>(6S)-5-formyl-5,6,7,8-tetrahydrofolate</name>
        <dbReference type="ChEBI" id="CHEBI:57457"/>
    </ligand>
</feature>
<dbReference type="Pfam" id="PF01926">
    <property type="entry name" value="MMR_HSR1"/>
    <property type="match status" value="1"/>
</dbReference>
<feature type="binding site" evidence="10">
    <location>
        <position position="257"/>
    </location>
    <ligand>
        <name>K(+)</name>
        <dbReference type="ChEBI" id="CHEBI:29103"/>
    </ligand>
</feature>
<name>A0A081C2U4_VECG1</name>
<sequence>MLATYAEDTIAAISTPVGEGGIGIIRLSGQRALPIAAELFAGSRKRTFLTVPNFSLQHGYIVHPETHKMLDEVLVSVMRSPYSYTREDVVEINCHGGLLALQHVLEAVLSRGARLATPGEFTKRAFLNGRIDLSQAESVIDVIRAKTDAGLQLAVQQLQGKLSTQVNHLRNQLAQLLASVEASIDFADEDIEIISHVQIDEQLQHTLVAIDQLLAGAQEGKILRDGLSLAIVGKPNVGKSSLLNVFLQEERAIVTPIPGTTRDTIEDVLNLNGIPIRLIDTAGLRDTSDEVERLGVERSRRAIQQADMVLCIFDGSAPWSHEDENFLNVVAHKEKFFILNKIDLPAQLTTDDIQAQLHESMPIFRVSLTEQIGIDALKQAIVNKVMSVPLESVAVTNVRHKQALTLAKTSLLHARQSTCAAMSPEFIALDLRDALNHLGEITGETTTDDILDRIFSTFCIGK</sequence>
<dbReference type="Gene3D" id="3.30.1360.120">
    <property type="entry name" value="Probable tRNA modification gtpase trme, domain 1"/>
    <property type="match status" value="1"/>
</dbReference>
<dbReference type="EMBL" id="DF820468">
    <property type="protein sequence ID" value="GAK58899.1"/>
    <property type="molecule type" value="Genomic_DNA"/>
</dbReference>
<dbReference type="InterPro" id="IPR027266">
    <property type="entry name" value="TrmE/GcvT-like"/>
</dbReference>
<dbReference type="SUPFAM" id="SSF52540">
    <property type="entry name" value="P-loop containing nucleoside triphosphate hydrolases"/>
    <property type="match status" value="1"/>
</dbReference>
<dbReference type="InterPro" id="IPR027368">
    <property type="entry name" value="MnmE_dom2"/>
</dbReference>
<dbReference type="CDD" id="cd14858">
    <property type="entry name" value="TrmE_N"/>
    <property type="match status" value="1"/>
</dbReference>
<feature type="binding site" evidence="10">
    <location>
        <position position="261"/>
    </location>
    <ligand>
        <name>Mg(2+)</name>
        <dbReference type="ChEBI" id="CHEBI:18420"/>
    </ligand>
</feature>
<dbReference type="SUPFAM" id="SSF116878">
    <property type="entry name" value="TrmE connector domain"/>
    <property type="match status" value="1"/>
</dbReference>
<evidence type="ECO:0000256" key="3">
    <source>
        <dbReference type="ARBA" id="ARBA00022694"/>
    </source>
</evidence>
<feature type="binding site" evidence="10">
    <location>
        <position position="240"/>
    </location>
    <ligand>
        <name>Mg(2+)</name>
        <dbReference type="ChEBI" id="CHEBI:18420"/>
    </ligand>
</feature>
<dbReference type="FunFam" id="3.40.50.300:FF:000494">
    <property type="entry name" value="tRNA modification GTPase MnmE"/>
    <property type="match status" value="1"/>
</dbReference>
<keyword evidence="3 10" id="KW-0819">tRNA processing</keyword>
<feature type="binding site" evidence="10">
    <location>
        <position position="130"/>
    </location>
    <ligand>
        <name>(6S)-5-formyl-5,6,7,8-tetrahydrofolate</name>
        <dbReference type="ChEBI" id="CHEBI:57457"/>
    </ligand>
</feature>
<feature type="binding site" evidence="10">
    <location>
        <begin position="280"/>
        <end position="283"/>
    </location>
    <ligand>
        <name>GTP</name>
        <dbReference type="ChEBI" id="CHEBI:37565"/>
    </ligand>
</feature>
<evidence type="ECO:0000313" key="13">
    <source>
        <dbReference type="EMBL" id="GAK58899.1"/>
    </source>
</evidence>
<dbReference type="GO" id="GO:0005525">
    <property type="term" value="F:GTP binding"/>
    <property type="evidence" value="ECO:0007669"/>
    <property type="project" value="UniProtKB-UniRule"/>
</dbReference>
<dbReference type="InterPro" id="IPR025867">
    <property type="entry name" value="MnmE_helical"/>
</dbReference>
<evidence type="ECO:0000256" key="1">
    <source>
        <dbReference type="ARBA" id="ARBA00011043"/>
    </source>
</evidence>
<proteinExistence type="inferred from homology"/>
<dbReference type="HOGENOM" id="CLU_019624_4_1_0"/>
<comment type="function">
    <text evidence="10">Exhibits a very high intrinsic GTPase hydrolysis rate. Involved in the addition of a carboxymethylaminomethyl (cmnm) group at the wobble position (U34) of certain tRNAs, forming tRNA-cmnm(5)s(2)U34.</text>
</comment>
<dbReference type="InterPro" id="IPR006073">
    <property type="entry name" value="GTP-bd"/>
</dbReference>
<dbReference type="STRING" id="1499967.U27_05874"/>
<comment type="cofactor">
    <cofactor evidence="10">
        <name>K(+)</name>
        <dbReference type="ChEBI" id="CHEBI:29103"/>
    </cofactor>
    <text evidence="10">Binds 1 potassium ion per subunit.</text>
</comment>
<dbReference type="PANTHER" id="PTHR42714">
    <property type="entry name" value="TRNA MODIFICATION GTPASE GTPBP3"/>
    <property type="match status" value="1"/>
</dbReference>
<keyword evidence="14" id="KW-1185">Reference proteome</keyword>
<evidence type="ECO:0000313" key="14">
    <source>
        <dbReference type="Proteomes" id="UP000030661"/>
    </source>
</evidence>
<dbReference type="NCBIfam" id="NF003661">
    <property type="entry name" value="PRK05291.1-3"/>
    <property type="match status" value="1"/>
</dbReference>
<dbReference type="Pfam" id="PF10396">
    <property type="entry name" value="TrmE_N"/>
    <property type="match status" value="1"/>
</dbReference>
<dbReference type="Proteomes" id="UP000030661">
    <property type="component" value="Unassembled WGS sequence"/>
</dbReference>
<evidence type="ECO:0000256" key="7">
    <source>
        <dbReference type="ARBA" id="ARBA00022842"/>
    </source>
</evidence>
<dbReference type="GO" id="GO:0046872">
    <property type="term" value="F:metal ion binding"/>
    <property type="evidence" value="ECO:0007669"/>
    <property type="project" value="UniProtKB-KW"/>
</dbReference>
<comment type="similarity">
    <text evidence="1 10 11">Belongs to the TRAFAC class TrmE-Era-EngA-EngB-Septin-like GTPase superfamily. TrmE GTPase family.</text>
</comment>
<dbReference type="InterPro" id="IPR005225">
    <property type="entry name" value="Small_GTP-bd"/>
</dbReference>
<dbReference type="eggNOG" id="COG0486">
    <property type="taxonomic scope" value="Bacteria"/>
</dbReference>
<dbReference type="EC" id="3.6.-.-" evidence="10"/>
<feature type="binding site" evidence="10">
    <location>
        <begin position="236"/>
        <end position="241"/>
    </location>
    <ligand>
        <name>GTP</name>
        <dbReference type="ChEBI" id="CHEBI:37565"/>
    </ligand>
</feature>
<keyword evidence="5 10" id="KW-0547">Nucleotide-binding</keyword>
<keyword evidence="7 10" id="KW-0460">Magnesium</keyword>
<organism evidence="13">
    <name type="scientific">Vecturithrix granuli</name>
    <dbReference type="NCBI Taxonomy" id="1499967"/>
    <lineage>
        <taxon>Bacteria</taxon>
        <taxon>Candidatus Moduliflexota</taxon>
        <taxon>Candidatus Vecturitrichia</taxon>
        <taxon>Candidatus Vecturitrichales</taxon>
        <taxon>Candidatus Vecturitrichaceae</taxon>
        <taxon>Candidatus Vecturithrix</taxon>
    </lineage>
</organism>
<dbReference type="GO" id="GO:0003924">
    <property type="term" value="F:GTPase activity"/>
    <property type="evidence" value="ECO:0007669"/>
    <property type="project" value="UniProtKB-UniRule"/>
</dbReference>
<dbReference type="InterPro" id="IPR031168">
    <property type="entry name" value="G_TrmE"/>
</dbReference>
<dbReference type="Pfam" id="PF12631">
    <property type="entry name" value="MnmE_helical"/>
    <property type="match status" value="1"/>
</dbReference>
<dbReference type="InterPro" id="IPR027417">
    <property type="entry name" value="P-loop_NTPase"/>
</dbReference>
<dbReference type="GO" id="GO:0002098">
    <property type="term" value="P:tRNA wobble uridine modification"/>
    <property type="evidence" value="ECO:0007669"/>
    <property type="project" value="TreeGrafter"/>
</dbReference>
<comment type="subunit">
    <text evidence="10">Homodimer. Heterotetramer of two MnmE and two MnmG subunits.</text>
</comment>
<feature type="binding site" evidence="10">
    <location>
        <position position="255"/>
    </location>
    <ligand>
        <name>K(+)</name>
        <dbReference type="ChEBI" id="CHEBI:29103"/>
    </ligand>
</feature>
<evidence type="ECO:0000256" key="6">
    <source>
        <dbReference type="ARBA" id="ARBA00022801"/>
    </source>
</evidence>
<dbReference type="GO" id="GO:0042802">
    <property type="term" value="F:identical protein binding"/>
    <property type="evidence" value="ECO:0007669"/>
    <property type="project" value="UniProtKB-ARBA"/>
</dbReference>
<dbReference type="NCBIfam" id="TIGR00450">
    <property type="entry name" value="mnmE_trmE_thdF"/>
    <property type="match status" value="1"/>
</dbReference>
<feature type="binding site" evidence="10">
    <location>
        <position position="462"/>
    </location>
    <ligand>
        <name>(6S)-5-formyl-5,6,7,8-tetrahydrofolate</name>
        <dbReference type="ChEBI" id="CHEBI:57457"/>
    </ligand>
</feature>
<evidence type="ECO:0000259" key="12">
    <source>
        <dbReference type="PROSITE" id="PS51709"/>
    </source>
</evidence>
<dbReference type="GO" id="GO:0005829">
    <property type="term" value="C:cytosol"/>
    <property type="evidence" value="ECO:0007669"/>
    <property type="project" value="TreeGrafter"/>
</dbReference>
<evidence type="ECO:0000256" key="2">
    <source>
        <dbReference type="ARBA" id="ARBA00022490"/>
    </source>
</evidence>
<keyword evidence="8 10" id="KW-0630">Potassium</keyword>
<evidence type="ECO:0000256" key="5">
    <source>
        <dbReference type="ARBA" id="ARBA00022741"/>
    </source>
</evidence>
<protein>
    <recommendedName>
        <fullName evidence="10">tRNA modification GTPase MnmE</fullName>
        <ecNumber evidence="10">3.6.-.-</ecNumber>
    </recommendedName>
</protein>
<keyword evidence="4 10" id="KW-0479">Metal-binding</keyword>
<dbReference type="CDD" id="cd04164">
    <property type="entry name" value="trmE"/>
    <property type="match status" value="1"/>
</dbReference>
<accession>A0A081C2U4</accession>
<dbReference type="FunFam" id="3.30.1360.120:FF:000003">
    <property type="entry name" value="tRNA modification GTPase MnmE"/>
    <property type="match status" value="1"/>
</dbReference>
<dbReference type="GO" id="GO:0030488">
    <property type="term" value="P:tRNA methylation"/>
    <property type="evidence" value="ECO:0007669"/>
    <property type="project" value="TreeGrafter"/>
</dbReference>
<evidence type="ECO:0000256" key="9">
    <source>
        <dbReference type="ARBA" id="ARBA00023134"/>
    </source>
</evidence>
<dbReference type="InterPro" id="IPR018948">
    <property type="entry name" value="GTP-bd_TrmE_N"/>
</dbReference>
<reference evidence="13" key="1">
    <citation type="journal article" date="2015" name="PeerJ">
        <title>First genomic representation of candidate bacterial phylum KSB3 points to enhanced environmental sensing as a trigger of wastewater bulking.</title>
        <authorList>
            <person name="Sekiguchi Y."/>
            <person name="Ohashi A."/>
            <person name="Parks D.H."/>
            <person name="Yamauchi T."/>
            <person name="Tyson G.W."/>
            <person name="Hugenholtz P."/>
        </authorList>
    </citation>
    <scope>NUCLEOTIDE SEQUENCE [LARGE SCALE GENOMIC DNA]</scope>
</reference>
<feature type="binding site" evidence="10">
    <location>
        <begin position="255"/>
        <end position="261"/>
    </location>
    <ligand>
        <name>GTP</name>
        <dbReference type="ChEBI" id="CHEBI:37565"/>
    </ligand>
</feature>